<evidence type="ECO:0000256" key="6">
    <source>
        <dbReference type="ARBA" id="ARBA00022679"/>
    </source>
</evidence>
<keyword evidence="9 12" id="KW-1133">Transmembrane helix</keyword>
<name>A0A3D8IQ45_9HELI</name>
<evidence type="ECO:0000256" key="5">
    <source>
        <dbReference type="ARBA" id="ARBA00022519"/>
    </source>
</evidence>
<evidence type="ECO:0000256" key="2">
    <source>
        <dbReference type="ARBA" id="ARBA00004141"/>
    </source>
</evidence>
<evidence type="ECO:0000256" key="7">
    <source>
        <dbReference type="ARBA" id="ARBA00022688"/>
    </source>
</evidence>
<keyword evidence="4" id="KW-1003">Cell membrane</keyword>
<keyword evidence="8 12" id="KW-0812">Transmembrane</keyword>
<dbReference type="FunFam" id="1.20.120.1780:FF:000001">
    <property type="entry name" value="4-hydroxybenzoate octaprenyltransferase"/>
    <property type="match status" value="1"/>
</dbReference>
<comment type="similarity">
    <text evidence="3">Belongs to the UbiA prenyltransferase family.</text>
</comment>
<feature type="transmembrane region" description="Helical" evidence="12">
    <location>
        <begin position="45"/>
        <end position="67"/>
    </location>
</feature>
<dbReference type="FunFam" id="1.10.357.140:FF:000008">
    <property type="entry name" value="4-hydroxybenzoate octaprenyltransferase"/>
    <property type="match status" value="1"/>
</dbReference>
<evidence type="ECO:0000256" key="1">
    <source>
        <dbReference type="ARBA" id="ARBA00001946"/>
    </source>
</evidence>
<dbReference type="InterPro" id="IPR039653">
    <property type="entry name" value="Prenyltransferase"/>
</dbReference>
<dbReference type="InterPro" id="IPR000537">
    <property type="entry name" value="UbiA_prenyltransferase"/>
</dbReference>
<evidence type="ECO:0000256" key="8">
    <source>
        <dbReference type="ARBA" id="ARBA00022692"/>
    </source>
</evidence>
<dbReference type="NCBIfam" id="TIGR01475">
    <property type="entry name" value="ubiA_other"/>
    <property type="match status" value="1"/>
</dbReference>
<dbReference type="EC" id="2.5.1.39" evidence="11"/>
<dbReference type="PANTHER" id="PTHR11048:SF28">
    <property type="entry name" value="4-HYDROXYBENZOATE POLYPRENYLTRANSFERASE, MITOCHONDRIAL"/>
    <property type="match status" value="1"/>
</dbReference>
<protein>
    <recommendedName>
        <fullName evidence="11">4-hydroxybenzoate polyprenyltransferase</fullName>
        <ecNumber evidence="11">2.5.1.39</ecNumber>
    </recommendedName>
</protein>
<comment type="caution">
    <text evidence="13">The sequence shown here is derived from an EMBL/GenBank/DDBJ whole genome shotgun (WGS) entry which is preliminary data.</text>
</comment>
<dbReference type="NCBIfam" id="NF041585">
    <property type="entry name" value="MqnP_Cj_Hp"/>
    <property type="match status" value="1"/>
</dbReference>
<feature type="transmembrane region" description="Helical" evidence="12">
    <location>
        <begin position="165"/>
        <end position="184"/>
    </location>
</feature>
<evidence type="ECO:0000256" key="9">
    <source>
        <dbReference type="ARBA" id="ARBA00022989"/>
    </source>
</evidence>
<feature type="transmembrane region" description="Helical" evidence="12">
    <location>
        <begin position="233"/>
        <end position="251"/>
    </location>
</feature>
<dbReference type="AlphaFoldDB" id="A0A3D8IQ45"/>
<evidence type="ECO:0000313" key="13">
    <source>
        <dbReference type="EMBL" id="RDU67389.1"/>
    </source>
</evidence>
<dbReference type="PANTHER" id="PTHR11048">
    <property type="entry name" value="PRENYLTRANSFERASES"/>
    <property type="match status" value="1"/>
</dbReference>
<feature type="transmembrane region" description="Helical" evidence="12">
    <location>
        <begin position="12"/>
        <end position="33"/>
    </location>
</feature>
<dbReference type="InterPro" id="IPR044878">
    <property type="entry name" value="UbiA_sf"/>
</dbReference>
<sequence length="292" mass="32743">MLKKIQNFNELVMFEHTIFSASFILISMVVSSLQADGSVWMGWSTFFLCVVALVSARNFAMGFNRLLDRDIDALNPRTTNRPSVDGRVGFVALSVFCGVNAIIFVLVSYYINTLAFMLSLPFLVILGGYSVMKRISSLAHLVLGISLGLAPIAGCIAVLGSLEWWCVALSVAVMFWVAGFDLLYSLQDREFDIKHNLYSIPSRFGVQNTLYLSRLFHLCAVIFWGIFIYQTQILGVISCVGLVVCAIMLIYEQYLVHRDFVNIPKAFFATNGYLGFVFFVFVAFDGVWHYGL</sequence>
<keyword evidence="10 12" id="KW-0472">Membrane</keyword>
<dbReference type="GO" id="GO:0005886">
    <property type="term" value="C:plasma membrane"/>
    <property type="evidence" value="ECO:0007669"/>
    <property type="project" value="TreeGrafter"/>
</dbReference>
<dbReference type="Gene3D" id="1.20.120.1780">
    <property type="entry name" value="UbiA prenyltransferase"/>
    <property type="match status" value="1"/>
</dbReference>
<dbReference type="Pfam" id="PF01040">
    <property type="entry name" value="UbiA"/>
    <property type="match status" value="1"/>
</dbReference>
<comment type="cofactor">
    <cofactor evidence="1">
        <name>Mg(2+)</name>
        <dbReference type="ChEBI" id="CHEBI:18420"/>
    </cofactor>
</comment>
<keyword evidence="7" id="KW-0831">Ubiquinone biosynthesis</keyword>
<feature type="transmembrane region" description="Helical" evidence="12">
    <location>
        <begin position="138"/>
        <end position="159"/>
    </location>
</feature>
<evidence type="ECO:0000256" key="4">
    <source>
        <dbReference type="ARBA" id="ARBA00022475"/>
    </source>
</evidence>
<evidence type="ECO:0000256" key="3">
    <source>
        <dbReference type="ARBA" id="ARBA00005985"/>
    </source>
</evidence>
<reference evidence="13 14" key="1">
    <citation type="submission" date="2018-04" db="EMBL/GenBank/DDBJ databases">
        <title>Novel Campyloabacter and Helicobacter Species and Strains.</title>
        <authorList>
            <person name="Mannion A.J."/>
            <person name="Shen Z."/>
            <person name="Fox J.G."/>
        </authorList>
    </citation>
    <scope>NUCLEOTIDE SEQUENCE [LARGE SCALE GENOMIC DNA]</scope>
    <source>
        <strain evidence="13 14">MIT 12-6600</strain>
    </source>
</reference>
<keyword evidence="6 13" id="KW-0808">Transferase</keyword>
<dbReference type="GO" id="GO:0006744">
    <property type="term" value="P:ubiquinone biosynthetic process"/>
    <property type="evidence" value="ECO:0007669"/>
    <property type="project" value="UniProtKB-KW"/>
</dbReference>
<feature type="transmembrane region" description="Helical" evidence="12">
    <location>
        <begin position="88"/>
        <end position="107"/>
    </location>
</feature>
<proteinExistence type="inferred from homology"/>
<dbReference type="RefSeq" id="WP_115571099.1">
    <property type="nucleotide sequence ID" value="NZ_NXLT01000003.1"/>
</dbReference>
<dbReference type="InterPro" id="IPR006371">
    <property type="entry name" value="Polyprenyltransferase_UbiA-li"/>
</dbReference>
<comment type="subcellular location">
    <subcellularLocation>
        <location evidence="2">Membrane</location>
        <topology evidence="2">Multi-pass membrane protein</topology>
    </subcellularLocation>
</comment>
<feature type="transmembrane region" description="Helical" evidence="12">
    <location>
        <begin position="205"/>
        <end position="227"/>
    </location>
</feature>
<keyword evidence="14" id="KW-1185">Reference proteome</keyword>
<dbReference type="GO" id="GO:0008412">
    <property type="term" value="F:4-hydroxybenzoate polyprenyltransferase activity"/>
    <property type="evidence" value="ECO:0007669"/>
    <property type="project" value="UniProtKB-EC"/>
</dbReference>
<evidence type="ECO:0000256" key="11">
    <source>
        <dbReference type="ARBA" id="ARBA00034524"/>
    </source>
</evidence>
<organism evidence="13 14">
    <name type="scientific">Helicobacter equorum</name>
    <dbReference type="NCBI Taxonomy" id="361872"/>
    <lineage>
        <taxon>Bacteria</taxon>
        <taxon>Pseudomonadati</taxon>
        <taxon>Campylobacterota</taxon>
        <taxon>Epsilonproteobacteria</taxon>
        <taxon>Campylobacterales</taxon>
        <taxon>Helicobacteraceae</taxon>
        <taxon>Helicobacter</taxon>
    </lineage>
</organism>
<feature type="transmembrane region" description="Helical" evidence="12">
    <location>
        <begin position="113"/>
        <end position="131"/>
    </location>
</feature>
<gene>
    <name evidence="13" type="ORF">CQA54_05310</name>
</gene>
<dbReference type="Proteomes" id="UP000256514">
    <property type="component" value="Unassembled WGS sequence"/>
</dbReference>
<dbReference type="EMBL" id="NXLT01000003">
    <property type="protein sequence ID" value="RDU67389.1"/>
    <property type="molecule type" value="Genomic_DNA"/>
</dbReference>
<feature type="transmembrane region" description="Helical" evidence="12">
    <location>
        <begin position="272"/>
        <end position="291"/>
    </location>
</feature>
<dbReference type="NCBIfam" id="NF009515">
    <property type="entry name" value="PRK12874.1"/>
    <property type="match status" value="1"/>
</dbReference>
<evidence type="ECO:0000256" key="12">
    <source>
        <dbReference type="SAM" id="Phobius"/>
    </source>
</evidence>
<keyword evidence="5" id="KW-0997">Cell inner membrane</keyword>
<dbReference type="Gene3D" id="1.10.357.140">
    <property type="entry name" value="UbiA prenyltransferase"/>
    <property type="match status" value="1"/>
</dbReference>
<evidence type="ECO:0000256" key="10">
    <source>
        <dbReference type="ARBA" id="ARBA00023136"/>
    </source>
</evidence>
<accession>A0A3D8IQ45</accession>
<dbReference type="OrthoDB" id="9782418at2"/>
<dbReference type="CDD" id="cd13959">
    <property type="entry name" value="PT_UbiA_COQ2"/>
    <property type="match status" value="1"/>
</dbReference>
<evidence type="ECO:0000313" key="14">
    <source>
        <dbReference type="Proteomes" id="UP000256514"/>
    </source>
</evidence>